<feature type="domain" description="SGNH hydrolase-type esterase" evidence="3">
    <location>
        <begin position="4"/>
        <end position="138"/>
    </location>
</feature>
<reference evidence="4 5" key="1">
    <citation type="submission" date="2024-04" db="EMBL/GenBank/DDBJ databases">
        <title>Arthrobacter sp. from Plains bison fecal sample.</title>
        <authorList>
            <person name="Ruzzini A."/>
        </authorList>
    </citation>
    <scope>NUCLEOTIDE SEQUENCE [LARGE SCALE GENOMIC DNA]</scope>
    <source>
        <strain evidence="4 5">EINP1</strain>
    </source>
</reference>
<evidence type="ECO:0000313" key="4">
    <source>
        <dbReference type="EMBL" id="WZP15157.1"/>
    </source>
</evidence>
<sequence length="191" mass="20699">MSGWGPELAGFLEAGDIVLNFAKGGATTASFAAEELWQDLLKELEPQNFVLIQFGHNDQKHPQLLAPEGGYTERLAEFVADVRDRGGVPVLCTSVERCWFSNARLSPSHGGYPAAVRALAAREQVPVIDLTVFSSWLYESLGETAALALFTEQDKTHFCVRGAREIASYVARALAAVSGRDARQPPLGPNL</sequence>
<evidence type="ECO:0000259" key="3">
    <source>
        <dbReference type="Pfam" id="PF13472"/>
    </source>
</evidence>
<organism evidence="4 5">
    <name type="scientific">Arthrobacter citreus</name>
    <dbReference type="NCBI Taxonomy" id="1670"/>
    <lineage>
        <taxon>Bacteria</taxon>
        <taxon>Bacillati</taxon>
        <taxon>Actinomycetota</taxon>
        <taxon>Actinomycetes</taxon>
        <taxon>Micrococcales</taxon>
        <taxon>Micrococcaceae</taxon>
        <taxon>Arthrobacter</taxon>
    </lineage>
</organism>
<evidence type="ECO:0000256" key="1">
    <source>
        <dbReference type="ARBA" id="ARBA00008668"/>
    </source>
</evidence>
<gene>
    <name evidence="4" type="ORF">AAE021_13345</name>
</gene>
<dbReference type="EMBL" id="CP151657">
    <property type="protein sequence ID" value="WZP15157.1"/>
    <property type="molecule type" value="Genomic_DNA"/>
</dbReference>
<dbReference type="Gene3D" id="3.40.50.1110">
    <property type="entry name" value="SGNH hydrolase"/>
    <property type="match status" value="1"/>
</dbReference>
<accession>A0ABZ2ZSM5</accession>
<keyword evidence="5" id="KW-1185">Reference proteome</keyword>
<dbReference type="InterPro" id="IPR037459">
    <property type="entry name" value="RhgT-like"/>
</dbReference>
<name>A0ABZ2ZSM5_9MICC</name>
<dbReference type="RefSeq" id="WP_342022825.1">
    <property type="nucleotide sequence ID" value="NZ_CP151657.1"/>
</dbReference>
<dbReference type="SUPFAM" id="SSF52266">
    <property type="entry name" value="SGNH hydrolase"/>
    <property type="match status" value="1"/>
</dbReference>
<proteinExistence type="inferred from homology"/>
<keyword evidence="2" id="KW-0378">Hydrolase</keyword>
<comment type="similarity">
    <text evidence="1">Belongs to the 'GDSL' lipolytic enzyme family.</text>
</comment>
<dbReference type="CDD" id="cd01821">
    <property type="entry name" value="Rhamnogalacturan_acetylesterase_like"/>
    <property type="match status" value="1"/>
</dbReference>
<dbReference type="PANTHER" id="PTHR43695">
    <property type="entry name" value="PUTATIVE (AFU_ORTHOLOGUE AFUA_2G17250)-RELATED"/>
    <property type="match status" value="1"/>
</dbReference>
<dbReference type="InterPro" id="IPR013830">
    <property type="entry name" value="SGNH_hydro"/>
</dbReference>
<dbReference type="PANTHER" id="PTHR43695:SF1">
    <property type="entry name" value="RHAMNOGALACTURONAN ACETYLESTERASE"/>
    <property type="match status" value="1"/>
</dbReference>
<dbReference type="InterPro" id="IPR036514">
    <property type="entry name" value="SGNH_hydro_sf"/>
</dbReference>
<protein>
    <submittedName>
        <fullName evidence="4">Rhamnogalacturonan acetylesterase</fullName>
    </submittedName>
</protein>
<dbReference type="Proteomes" id="UP001448858">
    <property type="component" value="Chromosome"/>
</dbReference>
<evidence type="ECO:0000313" key="5">
    <source>
        <dbReference type="Proteomes" id="UP001448858"/>
    </source>
</evidence>
<dbReference type="Pfam" id="PF13472">
    <property type="entry name" value="Lipase_GDSL_2"/>
    <property type="match status" value="1"/>
</dbReference>
<evidence type="ECO:0000256" key="2">
    <source>
        <dbReference type="ARBA" id="ARBA00022801"/>
    </source>
</evidence>